<evidence type="ECO:0000313" key="6">
    <source>
        <dbReference type="Proteomes" id="UP000566663"/>
    </source>
</evidence>
<protein>
    <submittedName>
        <fullName evidence="5">AcrR family transcriptional regulator</fullName>
    </submittedName>
</protein>
<proteinExistence type="predicted"/>
<evidence type="ECO:0000259" key="4">
    <source>
        <dbReference type="PROSITE" id="PS50977"/>
    </source>
</evidence>
<evidence type="ECO:0000256" key="2">
    <source>
        <dbReference type="PROSITE-ProRule" id="PRU00335"/>
    </source>
</evidence>
<dbReference type="InterPro" id="IPR001647">
    <property type="entry name" value="HTH_TetR"/>
</dbReference>
<dbReference type="PANTHER" id="PTHR30055">
    <property type="entry name" value="HTH-TYPE TRANSCRIPTIONAL REGULATOR RUTR"/>
    <property type="match status" value="1"/>
</dbReference>
<dbReference type="InterPro" id="IPR050109">
    <property type="entry name" value="HTH-type_TetR-like_transc_reg"/>
</dbReference>
<dbReference type="PRINTS" id="PR00455">
    <property type="entry name" value="HTHTETR"/>
</dbReference>
<dbReference type="RefSeq" id="WP_183253775.1">
    <property type="nucleotide sequence ID" value="NZ_BAAAFF010000005.1"/>
</dbReference>
<evidence type="ECO:0000256" key="1">
    <source>
        <dbReference type="ARBA" id="ARBA00023125"/>
    </source>
</evidence>
<name>A0A7W8HZP0_9CAUL</name>
<keyword evidence="6" id="KW-1185">Reference proteome</keyword>
<accession>A0A7W8HZP0</accession>
<dbReference type="SUPFAM" id="SSF46689">
    <property type="entry name" value="Homeodomain-like"/>
    <property type="match status" value="1"/>
</dbReference>
<evidence type="ECO:0000256" key="3">
    <source>
        <dbReference type="SAM" id="MobiDB-lite"/>
    </source>
</evidence>
<dbReference type="PROSITE" id="PS50977">
    <property type="entry name" value="HTH_TETR_2"/>
    <property type="match status" value="1"/>
</dbReference>
<dbReference type="GO" id="GO:0003700">
    <property type="term" value="F:DNA-binding transcription factor activity"/>
    <property type="evidence" value="ECO:0007669"/>
    <property type="project" value="TreeGrafter"/>
</dbReference>
<feature type="DNA-binding region" description="H-T-H motif" evidence="2">
    <location>
        <begin position="53"/>
        <end position="72"/>
    </location>
</feature>
<dbReference type="Proteomes" id="UP000566663">
    <property type="component" value="Unassembled WGS sequence"/>
</dbReference>
<keyword evidence="1 2" id="KW-0238">DNA-binding</keyword>
<dbReference type="SUPFAM" id="SSF48498">
    <property type="entry name" value="Tetracyclin repressor-like, C-terminal domain"/>
    <property type="match status" value="1"/>
</dbReference>
<dbReference type="InterPro" id="IPR009057">
    <property type="entry name" value="Homeodomain-like_sf"/>
</dbReference>
<dbReference type="Gene3D" id="1.10.357.10">
    <property type="entry name" value="Tetracycline Repressor, domain 2"/>
    <property type="match status" value="1"/>
</dbReference>
<dbReference type="Gene3D" id="1.10.10.60">
    <property type="entry name" value="Homeodomain-like"/>
    <property type="match status" value="1"/>
</dbReference>
<evidence type="ECO:0000313" key="5">
    <source>
        <dbReference type="EMBL" id="MBB5291917.1"/>
    </source>
</evidence>
<dbReference type="GO" id="GO:0000976">
    <property type="term" value="F:transcription cis-regulatory region binding"/>
    <property type="evidence" value="ECO:0007669"/>
    <property type="project" value="TreeGrafter"/>
</dbReference>
<organism evidence="5 6">
    <name type="scientific">Brevundimonas basaltis</name>
    <dbReference type="NCBI Taxonomy" id="472166"/>
    <lineage>
        <taxon>Bacteria</taxon>
        <taxon>Pseudomonadati</taxon>
        <taxon>Pseudomonadota</taxon>
        <taxon>Alphaproteobacteria</taxon>
        <taxon>Caulobacterales</taxon>
        <taxon>Caulobacteraceae</taxon>
        <taxon>Brevundimonas</taxon>
    </lineage>
</organism>
<dbReference type="Pfam" id="PF00440">
    <property type="entry name" value="TetR_N"/>
    <property type="match status" value="1"/>
</dbReference>
<comment type="caution">
    <text evidence="5">The sequence shown here is derived from an EMBL/GenBank/DDBJ whole genome shotgun (WGS) entry which is preliminary data.</text>
</comment>
<feature type="domain" description="HTH tetR-type" evidence="4">
    <location>
        <begin position="30"/>
        <end position="90"/>
    </location>
</feature>
<sequence>MRDIALSPAPSESTSETETPRLNRRQAAKVRTRQKVLDAARQLFAERGYEPATIRDIAKGAGMSTGAVFANFQDKAELFEAVLSTDMVKLAETMKAAAASEGSMRGRLLAALAAGYHASLEQLPLVQAVIARSWFQPVAAEMRTRAAIKPILSVVTDTLQAGLGEGELRQDADVRLLSELIYDAFLSNYRRAAYDGWTTAQLSERMGKQVDVILAGALSRQ</sequence>
<dbReference type="PANTHER" id="PTHR30055:SF226">
    <property type="entry name" value="HTH-TYPE TRANSCRIPTIONAL REGULATOR PKSA"/>
    <property type="match status" value="1"/>
</dbReference>
<feature type="compositionally biased region" description="Low complexity" evidence="3">
    <location>
        <begin position="7"/>
        <end position="17"/>
    </location>
</feature>
<reference evidence="5 6" key="1">
    <citation type="submission" date="2020-08" db="EMBL/GenBank/DDBJ databases">
        <title>Genomic Encyclopedia of Type Strains, Phase IV (KMG-IV): sequencing the most valuable type-strain genomes for metagenomic binning, comparative biology and taxonomic classification.</title>
        <authorList>
            <person name="Goeker M."/>
        </authorList>
    </citation>
    <scope>NUCLEOTIDE SEQUENCE [LARGE SCALE GENOMIC DNA]</scope>
    <source>
        <strain evidence="5 6">DSM 25335</strain>
    </source>
</reference>
<feature type="region of interest" description="Disordered" evidence="3">
    <location>
        <begin position="1"/>
        <end position="30"/>
    </location>
</feature>
<dbReference type="EMBL" id="JACHFZ010000002">
    <property type="protein sequence ID" value="MBB5291917.1"/>
    <property type="molecule type" value="Genomic_DNA"/>
</dbReference>
<dbReference type="InterPro" id="IPR036271">
    <property type="entry name" value="Tet_transcr_reg_TetR-rel_C_sf"/>
</dbReference>
<dbReference type="AlphaFoldDB" id="A0A7W8HZP0"/>
<gene>
    <name evidence="5" type="ORF">HNQ67_001431</name>
</gene>